<comment type="similarity">
    <text evidence="4">Belongs to the cyclin family.</text>
</comment>
<keyword evidence="2 4" id="KW-0195">Cyclin</keyword>
<keyword evidence="8" id="KW-1185">Reference proteome</keyword>
<evidence type="ECO:0000259" key="6">
    <source>
        <dbReference type="SMART" id="SM00385"/>
    </source>
</evidence>
<proteinExistence type="inferred from homology"/>
<dbReference type="SUPFAM" id="SSF47954">
    <property type="entry name" value="Cyclin-like"/>
    <property type="match status" value="2"/>
</dbReference>
<feature type="region of interest" description="Disordered" evidence="5">
    <location>
        <begin position="346"/>
        <end position="375"/>
    </location>
</feature>
<evidence type="ECO:0000313" key="7">
    <source>
        <dbReference type="EMBL" id="TKW02762.1"/>
    </source>
</evidence>
<reference evidence="7" key="1">
    <citation type="submission" date="2019-03" db="EMBL/GenBank/DDBJ databases">
        <title>WGS assembly of Setaria viridis.</title>
        <authorList>
            <person name="Huang P."/>
            <person name="Jenkins J."/>
            <person name="Grimwood J."/>
            <person name="Barry K."/>
            <person name="Healey A."/>
            <person name="Mamidi S."/>
            <person name="Sreedasyam A."/>
            <person name="Shu S."/>
            <person name="Feldman M."/>
            <person name="Wu J."/>
            <person name="Yu Y."/>
            <person name="Chen C."/>
            <person name="Johnson J."/>
            <person name="Rokhsar D."/>
            <person name="Baxter I."/>
            <person name="Schmutz J."/>
            <person name="Brutnell T."/>
            <person name="Kellogg E."/>
        </authorList>
    </citation>
    <scope>NUCLEOTIDE SEQUENCE [LARGE SCALE GENOMIC DNA]</scope>
</reference>
<dbReference type="InterPro" id="IPR004367">
    <property type="entry name" value="Cyclin_C-dom"/>
</dbReference>
<evidence type="ECO:0000256" key="3">
    <source>
        <dbReference type="ARBA" id="ARBA00023306"/>
    </source>
</evidence>
<dbReference type="InterPro" id="IPR013763">
    <property type="entry name" value="Cyclin-like_dom"/>
</dbReference>
<gene>
    <name evidence="7" type="ORF">SEVIR_8G261300v2</name>
</gene>
<evidence type="ECO:0000313" key="8">
    <source>
        <dbReference type="Proteomes" id="UP000298652"/>
    </source>
</evidence>
<sequence length="375" mass="40729">MDDSIRPGRAIPYVGPVGMEDDEEGSMLLHDDASDLLYCDEDPLLVSTPPPADGNGGGPVAAAAAASVVGVGDEEELGAAEQEEVLALLEHMMGRQGCYAPSRGYLEHLRRQQGAAGVAAARSRGVHYIIYAFGRLGLAAATAFNAVNYLDRFLSINCHLKWEEAWMVELVSVACLSIACKLDEVNIPSLHDLQMEEVLGHWFRAATVRDMELALLKALQWRLACVTPYSFLQLIITTTTTAPCATRLLIRSLAEPSLLLRFDPSVIAASALRCVNQLEQDRHQLLHGDIISRLVRPHCPTDEKDADECLRMMQAIYASCSLDFEQQCSPVSVTHNTVINRSAVSRRRLFGGGSSTPPPQEGSTATTQDDDGGNN</sequence>
<evidence type="ECO:0000256" key="5">
    <source>
        <dbReference type="SAM" id="MobiDB-lite"/>
    </source>
</evidence>
<dbReference type="SMART" id="SM00385">
    <property type="entry name" value="CYCLIN"/>
    <property type="match status" value="2"/>
</dbReference>
<feature type="domain" description="Cyclin-like" evidence="6">
    <location>
        <begin position="230"/>
        <end position="318"/>
    </location>
</feature>
<name>A0A4U6TLS1_SETVI</name>
<evidence type="ECO:0000256" key="4">
    <source>
        <dbReference type="RuleBase" id="RU000383"/>
    </source>
</evidence>
<feature type="domain" description="Cyclin-like" evidence="6">
    <location>
        <begin position="127"/>
        <end position="217"/>
    </location>
</feature>
<dbReference type="InterPro" id="IPR039361">
    <property type="entry name" value="Cyclin"/>
</dbReference>
<protein>
    <recommendedName>
        <fullName evidence="6">Cyclin-like domain-containing protein</fullName>
    </recommendedName>
</protein>
<dbReference type="OMA" id="YCDEDPL"/>
<accession>A0A4U6TLS1</accession>
<dbReference type="Gene3D" id="1.10.472.10">
    <property type="entry name" value="Cyclin-like"/>
    <property type="match status" value="2"/>
</dbReference>
<organism evidence="7 8">
    <name type="scientific">Setaria viridis</name>
    <name type="common">Green bristlegrass</name>
    <name type="synonym">Setaria italica subsp. viridis</name>
    <dbReference type="NCBI Taxonomy" id="4556"/>
    <lineage>
        <taxon>Eukaryota</taxon>
        <taxon>Viridiplantae</taxon>
        <taxon>Streptophyta</taxon>
        <taxon>Embryophyta</taxon>
        <taxon>Tracheophyta</taxon>
        <taxon>Spermatophyta</taxon>
        <taxon>Magnoliopsida</taxon>
        <taxon>Liliopsida</taxon>
        <taxon>Poales</taxon>
        <taxon>Poaceae</taxon>
        <taxon>PACMAD clade</taxon>
        <taxon>Panicoideae</taxon>
        <taxon>Panicodae</taxon>
        <taxon>Paniceae</taxon>
        <taxon>Cenchrinae</taxon>
        <taxon>Setaria</taxon>
    </lineage>
</organism>
<dbReference type="Gramene" id="TKW02762">
    <property type="protein sequence ID" value="TKW02762"/>
    <property type="gene ID" value="SEVIR_8G261300v2"/>
</dbReference>
<dbReference type="PANTHER" id="PTHR10177">
    <property type="entry name" value="CYCLINS"/>
    <property type="match status" value="1"/>
</dbReference>
<keyword evidence="1" id="KW-0132">Cell division</keyword>
<dbReference type="Pfam" id="PF02984">
    <property type="entry name" value="Cyclin_C"/>
    <property type="match status" value="1"/>
</dbReference>
<evidence type="ECO:0000256" key="2">
    <source>
        <dbReference type="ARBA" id="ARBA00023127"/>
    </source>
</evidence>
<evidence type="ECO:0000256" key="1">
    <source>
        <dbReference type="ARBA" id="ARBA00022618"/>
    </source>
</evidence>
<dbReference type="InterPro" id="IPR006671">
    <property type="entry name" value="Cyclin_N"/>
</dbReference>
<keyword evidence="3" id="KW-0131">Cell cycle</keyword>
<dbReference type="Proteomes" id="UP000298652">
    <property type="component" value="Chromosome 8"/>
</dbReference>
<dbReference type="CDD" id="cd20544">
    <property type="entry name" value="CYCLIN_AtCycD-like_rpt2"/>
    <property type="match status" value="1"/>
</dbReference>
<dbReference type="GO" id="GO:0051301">
    <property type="term" value="P:cell division"/>
    <property type="evidence" value="ECO:0007669"/>
    <property type="project" value="UniProtKB-KW"/>
</dbReference>
<dbReference type="EMBL" id="CM016559">
    <property type="protein sequence ID" value="TKW02762.1"/>
    <property type="molecule type" value="Genomic_DNA"/>
</dbReference>
<dbReference type="InterPro" id="IPR036915">
    <property type="entry name" value="Cyclin-like_sf"/>
</dbReference>
<dbReference type="Pfam" id="PF00134">
    <property type="entry name" value="Cyclin_N"/>
    <property type="match status" value="1"/>
</dbReference>
<dbReference type="AlphaFoldDB" id="A0A4U6TLS1"/>